<name>A0A0M3RAX4_9BACI</name>
<dbReference type="Gene3D" id="3.50.50.60">
    <property type="entry name" value="FAD/NAD(P)-binding domain"/>
    <property type="match status" value="1"/>
</dbReference>
<dbReference type="AlphaFoldDB" id="A0A0M3RAX4"/>
<dbReference type="SUPFAM" id="SSF51905">
    <property type="entry name" value="FAD/NAD(P)-binding domain"/>
    <property type="match status" value="1"/>
</dbReference>
<evidence type="ECO:0000313" key="1">
    <source>
        <dbReference type="EMBL" id="ALC83912.1"/>
    </source>
</evidence>
<organism evidence="1 2">
    <name type="scientific">Bacillus gobiensis</name>
    <dbReference type="NCBI Taxonomy" id="1441095"/>
    <lineage>
        <taxon>Bacteria</taxon>
        <taxon>Bacillati</taxon>
        <taxon>Bacillota</taxon>
        <taxon>Bacilli</taxon>
        <taxon>Bacillales</taxon>
        <taxon>Bacillaceae</taxon>
        <taxon>Bacillus</taxon>
    </lineage>
</organism>
<protein>
    <recommendedName>
        <fullName evidence="3">Glutamate synthase</fullName>
    </recommendedName>
</protein>
<sequence>MQEKAVVIGSGIAGKLAAKALSHLFQQVIIVEADQECKEKVPRKRVPQSYHPHVLLKRGEEAIETLFPEIVSQLIEDGSIVTNVTKDLKWHHFGYWKKRFSGELSCFSKAGQCLNGIYKDELKKSNITTRYETKTEQLLVNKHDNTVKESVYVP</sequence>
<dbReference type="OrthoDB" id="9790035at2"/>
<reference evidence="2" key="1">
    <citation type="submission" date="2015-08" db="EMBL/GenBank/DDBJ databases">
        <title>Genome sequencing project for genomic taxonomy and phylogenomics of Bacillus-like bacteria.</title>
        <authorList>
            <person name="Liu B."/>
            <person name="Wang J."/>
            <person name="Zhu Y."/>
            <person name="Liu G."/>
            <person name="Chen Q."/>
            <person name="Chen Z."/>
            <person name="Lan J."/>
            <person name="Che J."/>
            <person name="Ge C."/>
            <person name="Shi H."/>
            <person name="Pan Z."/>
            <person name="Liu X."/>
        </authorList>
    </citation>
    <scope>NUCLEOTIDE SEQUENCE [LARGE SCALE GENOMIC DNA]</scope>
    <source>
        <strain evidence="2">FJAT-4402</strain>
    </source>
</reference>
<reference evidence="1 2" key="2">
    <citation type="journal article" date="2016" name="Int. J. Syst. Evol. Microbiol.">
        <title>Bacillus gobiensis sp. nov., isolated from a soil sample.</title>
        <authorList>
            <person name="Liu B."/>
            <person name="Liu G.H."/>
            <person name="Cetin S."/>
            <person name="Schumann P."/>
            <person name="Pan Z.Z."/>
            <person name="Chen Q.Q."/>
        </authorList>
    </citation>
    <scope>NUCLEOTIDE SEQUENCE [LARGE SCALE GENOMIC DNA]</scope>
    <source>
        <strain evidence="1 2">FJAT-4402</strain>
    </source>
</reference>
<dbReference type="InterPro" id="IPR036188">
    <property type="entry name" value="FAD/NAD-bd_sf"/>
</dbReference>
<dbReference type="RefSeq" id="WP_053605792.1">
    <property type="nucleotide sequence ID" value="NZ_CP012600.1"/>
</dbReference>
<dbReference type="Proteomes" id="UP000067625">
    <property type="component" value="Chromosome"/>
</dbReference>
<keyword evidence="2" id="KW-1185">Reference proteome</keyword>
<evidence type="ECO:0000313" key="2">
    <source>
        <dbReference type="Proteomes" id="UP000067625"/>
    </source>
</evidence>
<dbReference type="EMBL" id="CP012600">
    <property type="protein sequence ID" value="ALC83912.1"/>
    <property type="molecule type" value="Genomic_DNA"/>
</dbReference>
<proteinExistence type="predicted"/>
<gene>
    <name evidence="1" type="ORF">AM592_22230</name>
</gene>
<dbReference type="STRING" id="1441095.AM592_22230"/>
<evidence type="ECO:0008006" key="3">
    <source>
        <dbReference type="Google" id="ProtNLM"/>
    </source>
</evidence>
<accession>A0A0M3RAX4</accession>
<dbReference type="PATRIC" id="fig|1441095.3.peg.4912"/>